<keyword evidence="5 7" id="KW-0472">Membrane</keyword>
<dbReference type="GO" id="GO:0022857">
    <property type="term" value="F:transmembrane transporter activity"/>
    <property type="evidence" value="ECO:0007669"/>
    <property type="project" value="TreeGrafter"/>
</dbReference>
<dbReference type="Pfam" id="PF02687">
    <property type="entry name" value="FtsX"/>
    <property type="match status" value="1"/>
</dbReference>
<keyword evidence="3 7" id="KW-0812">Transmembrane</keyword>
<evidence type="ECO:0000256" key="5">
    <source>
        <dbReference type="ARBA" id="ARBA00023136"/>
    </source>
</evidence>
<dbReference type="EMBL" id="SNXZ01000002">
    <property type="protein sequence ID" value="TDQ00558.1"/>
    <property type="molecule type" value="Genomic_DNA"/>
</dbReference>
<dbReference type="InterPro" id="IPR003838">
    <property type="entry name" value="ABC3_permease_C"/>
</dbReference>
<keyword evidence="11" id="KW-1185">Reference proteome</keyword>
<name>A0A4R6SHX7_LABRH</name>
<sequence>MILLIAVGNGASAAITASIQGLGTNVVTVSPVRGGQDASARPLTTQDAHALVDPVGAPDVKSSSPVVNTSATATYGQTSYDVGSVAGTEPAYFATTNREAADGQLFTSEDVTTARKVVVLGATTAQSLFGTQEPVGKNVLLNGIQFTVVGVLQEKGSTGLQNSDDVAIAPISAVQNSLSGYGSLSQIVVQASSADSISLAQAEITAILDARHGIRAGATADFQIQNSAQLLETRTSATEMFTVLLAAVAAISLLVGGIGVTNIMLVTVTERIREIGIRKAIGAPRSAILGQFLAEATMLSLFGGLLGVAIGLIGSRFTISGIKPVVVPSSILLAFAVSALIGLFFGSFPANRAAKLRPIDALRHE</sequence>
<dbReference type="PANTHER" id="PTHR30572:SF4">
    <property type="entry name" value="ABC TRANSPORTER PERMEASE YTRF"/>
    <property type="match status" value="1"/>
</dbReference>
<accession>A0A4R6SHX7</accession>
<dbReference type="GO" id="GO:0005886">
    <property type="term" value="C:plasma membrane"/>
    <property type="evidence" value="ECO:0007669"/>
    <property type="project" value="UniProtKB-SubCell"/>
</dbReference>
<evidence type="ECO:0000256" key="4">
    <source>
        <dbReference type="ARBA" id="ARBA00022989"/>
    </source>
</evidence>
<feature type="domain" description="MacB-like periplasmic core" evidence="9">
    <location>
        <begin position="2"/>
        <end position="206"/>
    </location>
</feature>
<feature type="domain" description="ABC3 transporter permease C-terminal" evidence="8">
    <location>
        <begin position="247"/>
        <end position="357"/>
    </location>
</feature>
<dbReference type="PANTHER" id="PTHR30572">
    <property type="entry name" value="MEMBRANE COMPONENT OF TRANSPORTER-RELATED"/>
    <property type="match status" value="1"/>
</dbReference>
<evidence type="ECO:0000259" key="9">
    <source>
        <dbReference type="Pfam" id="PF12704"/>
    </source>
</evidence>
<dbReference type="Pfam" id="PF12704">
    <property type="entry name" value="MacB_PCD"/>
    <property type="match status" value="1"/>
</dbReference>
<evidence type="ECO:0000256" key="7">
    <source>
        <dbReference type="SAM" id="Phobius"/>
    </source>
</evidence>
<organism evidence="10 11">
    <name type="scientific">Labedaea rhizosphaerae</name>
    <dbReference type="NCBI Taxonomy" id="598644"/>
    <lineage>
        <taxon>Bacteria</taxon>
        <taxon>Bacillati</taxon>
        <taxon>Actinomycetota</taxon>
        <taxon>Actinomycetes</taxon>
        <taxon>Pseudonocardiales</taxon>
        <taxon>Pseudonocardiaceae</taxon>
        <taxon>Labedaea</taxon>
    </lineage>
</organism>
<comment type="similarity">
    <text evidence="6">Belongs to the ABC-4 integral membrane protein family.</text>
</comment>
<proteinExistence type="inferred from homology"/>
<comment type="caution">
    <text evidence="10">The sequence shown here is derived from an EMBL/GenBank/DDBJ whole genome shotgun (WGS) entry which is preliminary data.</text>
</comment>
<evidence type="ECO:0000313" key="11">
    <source>
        <dbReference type="Proteomes" id="UP000295444"/>
    </source>
</evidence>
<feature type="transmembrane region" description="Helical" evidence="7">
    <location>
        <begin position="240"/>
        <end position="266"/>
    </location>
</feature>
<feature type="transmembrane region" description="Helical" evidence="7">
    <location>
        <begin position="287"/>
        <end position="313"/>
    </location>
</feature>
<keyword evidence="2" id="KW-1003">Cell membrane</keyword>
<feature type="transmembrane region" description="Helical" evidence="7">
    <location>
        <begin position="325"/>
        <end position="348"/>
    </location>
</feature>
<comment type="subcellular location">
    <subcellularLocation>
        <location evidence="1">Cell membrane</location>
        <topology evidence="1">Multi-pass membrane protein</topology>
    </subcellularLocation>
</comment>
<evidence type="ECO:0000313" key="10">
    <source>
        <dbReference type="EMBL" id="TDQ00558.1"/>
    </source>
</evidence>
<evidence type="ECO:0000256" key="1">
    <source>
        <dbReference type="ARBA" id="ARBA00004651"/>
    </source>
</evidence>
<evidence type="ECO:0000256" key="6">
    <source>
        <dbReference type="ARBA" id="ARBA00038076"/>
    </source>
</evidence>
<reference evidence="10 11" key="1">
    <citation type="submission" date="2019-03" db="EMBL/GenBank/DDBJ databases">
        <title>Genomic Encyclopedia of Type Strains, Phase IV (KMG-IV): sequencing the most valuable type-strain genomes for metagenomic binning, comparative biology and taxonomic classification.</title>
        <authorList>
            <person name="Goeker M."/>
        </authorList>
    </citation>
    <scope>NUCLEOTIDE SEQUENCE [LARGE SCALE GENOMIC DNA]</scope>
    <source>
        <strain evidence="10 11">DSM 45361</strain>
    </source>
</reference>
<dbReference type="Proteomes" id="UP000295444">
    <property type="component" value="Unassembled WGS sequence"/>
</dbReference>
<dbReference type="InterPro" id="IPR025857">
    <property type="entry name" value="MacB_PCD"/>
</dbReference>
<evidence type="ECO:0000259" key="8">
    <source>
        <dbReference type="Pfam" id="PF02687"/>
    </source>
</evidence>
<protein>
    <submittedName>
        <fullName evidence="10">Putative ABC transport system permease protein</fullName>
    </submittedName>
</protein>
<evidence type="ECO:0000256" key="3">
    <source>
        <dbReference type="ARBA" id="ARBA00022692"/>
    </source>
</evidence>
<dbReference type="AlphaFoldDB" id="A0A4R6SHX7"/>
<dbReference type="InterPro" id="IPR050250">
    <property type="entry name" value="Macrolide_Exporter_MacB"/>
</dbReference>
<gene>
    <name evidence="10" type="ORF">EV186_102419</name>
</gene>
<dbReference type="OrthoDB" id="9780560at2"/>
<keyword evidence="4 7" id="KW-1133">Transmembrane helix</keyword>
<evidence type="ECO:0000256" key="2">
    <source>
        <dbReference type="ARBA" id="ARBA00022475"/>
    </source>
</evidence>